<name>A0A366RCA5_9HYPO</name>
<protein>
    <submittedName>
        <fullName evidence="1">Uncharacterized protein</fullName>
    </submittedName>
</protein>
<dbReference type="Proteomes" id="UP000253153">
    <property type="component" value="Unassembled WGS sequence"/>
</dbReference>
<proteinExistence type="predicted"/>
<evidence type="ECO:0000313" key="2">
    <source>
        <dbReference type="Proteomes" id="UP000253153"/>
    </source>
</evidence>
<dbReference type="GeneID" id="41997154"/>
<dbReference type="EMBL" id="QKXC01000167">
    <property type="protein sequence ID" value="RBR14482.1"/>
    <property type="molecule type" value="Genomic_DNA"/>
</dbReference>
<accession>A0A366RCA5</accession>
<reference evidence="1 2" key="1">
    <citation type="submission" date="2018-06" db="EMBL/GenBank/DDBJ databases">
        <title>Fusarium incarnatum-equiseti species complex species 28.</title>
        <authorList>
            <person name="Gardiner D.M."/>
        </authorList>
    </citation>
    <scope>NUCLEOTIDE SEQUENCE [LARGE SCALE GENOMIC DNA]</scope>
    <source>
        <strain evidence="1 2">FIESC_28</strain>
    </source>
</reference>
<dbReference type="OrthoDB" id="3549294at2759"/>
<sequence>MQDAVRPTEQAARSMYARGYQTWYRLSESASEESHLQRDSLRRLPTAFPNHPHFPTNVAVDELFRNTALVKAITTWLPTQDPGHLPPFTEEAVFNIAWDKPTKVILTPDTRCSMATLPDIFGEKSVHIPVLLQTWAYILSARWVELMPGAQISLRETQQSDGGLHRPNPSSDNQAVSTIHIGAASEEATRWWTAILSVHSGWDATIRNNKGDLLHSPWSTTLTSERSFQILAQIKTTMAASDTVPNSATAAWGYLADYCINHGISEDLNLAALAAALLIPAVKYDGRSIGLPIPNIIWDEHRLKDKSPVPSSFVTIDQPQLDKLLTLSCNARATKALLTSVFFEPGVESNICGMWLRGSFAFLNTITNPHLLMRTLIQRDPEIGFLWIGAFITGTSDKAFREGRAGWWKVDLGAAAWTGTLMSFVQEQVPHPKAGATSISRADECRLLFLCHGMDYTTPPLFPFQPFGSTNLEDTNLEVHEHSLCEQDHTLSYVGLTWHCNDGKQVMQRPKVPLVAMR</sequence>
<organism evidence="1 2">
    <name type="scientific">Fusarium coffeatum</name>
    <dbReference type="NCBI Taxonomy" id="231269"/>
    <lineage>
        <taxon>Eukaryota</taxon>
        <taxon>Fungi</taxon>
        <taxon>Dikarya</taxon>
        <taxon>Ascomycota</taxon>
        <taxon>Pezizomycotina</taxon>
        <taxon>Sordariomycetes</taxon>
        <taxon>Hypocreomycetidae</taxon>
        <taxon>Hypocreales</taxon>
        <taxon>Nectriaceae</taxon>
        <taxon>Fusarium</taxon>
        <taxon>Fusarium incarnatum-equiseti species complex</taxon>
    </lineage>
</organism>
<gene>
    <name evidence="1" type="ORF">FIESC28_07718</name>
</gene>
<evidence type="ECO:0000313" key="1">
    <source>
        <dbReference type="EMBL" id="RBR14482.1"/>
    </source>
</evidence>
<comment type="caution">
    <text evidence="1">The sequence shown here is derived from an EMBL/GenBank/DDBJ whole genome shotgun (WGS) entry which is preliminary data.</text>
</comment>
<keyword evidence="2" id="KW-1185">Reference proteome</keyword>
<dbReference type="AlphaFoldDB" id="A0A366RCA5"/>
<dbReference type="RefSeq" id="XP_031014117.1">
    <property type="nucleotide sequence ID" value="XM_031161858.1"/>
</dbReference>